<accession>A0A9D2B345</accession>
<dbReference type="EMBL" id="DXEX01000146">
    <property type="protein sequence ID" value="HIX59380.1"/>
    <property type="molecule type" value="Genomic_DNA"/>
</dbReference>
<keyword evidence="3" id="KW-0808">Transferase</keyword>
<dbReference type="InterPro" id="IPR050194">
    <property type="entry name" value="Glycosyltransferase_grp1"/>
</dbReference>
<dbReference type="PANTHER" id="PTHR45947:SF3">
    <property type="entry name" value="SULFOQUINOVOSYL TRANSFERASE SQD2"/>
    <property type="match status" value="1"/>
</dbReference>
<dbReference type="Pfam" id="PF13439">
    <property type="entry name" value="Glyco_transf_4"/>
    <property type="match status" value="1"/>
</dbReference>
<gene>
    <name evidence="3" type="ORF">IAA45_06680</name>
</gene>
<organism evidence="3 4">
    <name type="scientific">Candidatus Blautia gallistercoris</name>
    <dbReference type="NCBI Taxonomy" id="2838490"/>
    <lineage>
        <taxon>Bacteria</taxon>
        <taxon>Bacillati</taxon>
        <taxon>Bacillota</taxon>
        <taxon>Clostridia</taxon>
        <taxon>Lachnospirales</taxon>
        <taxon>Lachnospiraceae</taxon>
        <taxon>Blautia</taxon>
    </lineage>
</organism>
<dbReference type="Pfam" id="PF00534">
    <property type="entry name" value="Glycos_transf_1"/>
    <property type="match status" value="1"/>
</dbReference>
<sequence>MSVYLYAGGFKIVKKSGVGQALLHQQEVLDAARIKSDPHLSSNTKIVHINTVLPDSLLFAVGAKRKGVKVVYYAHSTMEDFRYSFRGSNLFAPLFKKWILFCYNRGDIILTPTEYSRKLLNSYGIRKPIYSISNGIDTKKFCFSQAYRKAFRERYHLKDRDKVVISVGHMIERKGLPDYIALARKMPDVRFFWFGYTNPSLLPGNMRKAIKNAPANLIFAGYVDQEQLRYAYSGADVFAFLSKEETEGIVVLEALASEIPAVVRDIPVYDDWLVNGRDVYKADTVDEFARIIFEILEKKLPNLSQKGKKIAEERNFLAVGNRLREIYLAEGIRQVM</sequence>
<dbReference type="PANTHER" id="PTHR45947">
    <property type="entry name" value="SULFOQUINOVOSYL TRANSFERASE SQD2"/>
    <property type="match status" value="1"/>
</dbReference>
<comment type="caution">
    <text evidence="3">The sequence shown here is derived from an EMBL/GenBank/DDBJ whole genome shotgun (WGS) entry which is preliminary data.</text>
</comment>
<dbReference type="Gene3D" id="3.40.50.2000">
    <property type="entry name" value="Glycogen Phosphorylase B"/>
    <property type="match status" value="2"/>
</dbReference>
<name>A0A9D2B345_9FIRM</name>
<dbReference type="GO" id="GO:0016757">
    <property type="term" value="F:glycosyltransferase activity"/>
    <property type="evidence" value="ECO:0007669"/>
    <property type="project" value="UniProtKB-KW"/>
</dbReference>
<dbReference type="EC" id="2.4.-.-" evidence="3"/>
<dbReference type="AlphaFoldDB" id="A0A9D2B345"/>
<proteinExistence type="predicted"/>
<evidence type="ECO:0000259" key="2">
    <source>
        <dbReference type="Pfam" id="PF13439"/>
    </source>
</evidence>
<evidence type="ECO:0000259" key="1">
    <source>
        <dbReference type="Pfam" id="PF00534"/>
    </source>
</evidence>
<keyword evidence="3" id="KW-0328">Glycosyltransferase</keyword>
<evidence type="ECO:0000313" key="3">
    <source>
        <dbReference type="EMBL" id="HIX59380.1"/>
    </source>
</evidence>
<reference evidence="3" key="1">
    <citation type="journal article" date="2021" name="PeerJ">
        <title>Extensive microbial diversity within the chicken gut microbiome revealed by metagenomics and culture.</title>
        <authorList>
            <person name="Gilroy R."/>
            <person name="Ravi A."/>
            <person name="Getino M."/>
            <person name="Pursley I."/>
            <person name="Horton D.L."/>
            <person name="Alikhan N.F."/>
            <person name="Baker D."/>
            <person name="Gharbi K."/>
            <person name="Hall N."/>
            <person name="Watson M."/>
            <person name="Adriaenssens E.M."/>
            <person name="Foster-Nyarko E."/>
            <person name="Jarju S."/>
            <person name="Secka A."/>
            <person name="Antonio M."/>
            <person name="Oren A."/>
            <person name="Chaudhuri R.R."/>
            <person name="La Ragione R."/>
            <person name="Hildebrand F."/>
            <person name="Pallen M.J."/>
        </authorList>
    </citation>
    <scope>NUCLEOTIDE SEQUENCE</scope>
    <source>
        <strain evidence="3">ChiSjej1B19-8411</strain>
    </source>
</reference>
<feature type="domain" description="Glycosyl transferase family 1" evidence="1">
    <location>
        <begin position="149"/>
        <end position="311"/>
    </location>
</feature>
<dbReference type="InterPro" id="IPR001296">
    <property type="entry name" value="Glyco_trans_1"/>
</dbReference>
<dbReference type="SUPFAM" id="SSF53756">
    <property type="entry name" value="UDP-Glycosyltransferase/glycogen phosphorylase"/>
    <property type="match status" value="1"/>
</dbReference>
<dbReference type="Proteomes" id="UP000886817">
    <property type="component" value="Unassembled WGS sequence"/>
</dbReference>
<dbReference type="InterPro" id="IPR028098">
    <property type="entry name" value="Glyco_trans_4-like_N"/>
</dbReference>
<evidence type="ECO:0000313" key="4">
    <source>
        <dbReference type="Proteomes" id="UP000886817"/>
    </source>
</evidence>
<protein>
    <submittedName>
        <fullName evidence="3">Glycosyltransferase</fullName>
        <ecNumber evidence="3">2.4.-.-</ecNumber>
    </submittedName>
</protein>
<reference evidence="3" key="2">
    <citation type="submission" date="2021-04" db="EMBL/GenBank/DDBJ databases">
        <authorList>
            <person name="Gilroy R."/>
        </authorList>
    </citation>
    <scope>NUCLEOTIDE SEQUENCE</scope>
    <source>
        <strain evidence="3">ChiSjej1B19-8411</strain>
    </source>
</reference>
<feature type="domain" description="Glycosyltransferase subfamily 4-like N-terminal" evidence="2">
    <location>
        <begin position="45"/>
        <end position="139"/>
    </location>
</feature>